<feature type="non-terminal residue" evidence="2">
    <location>
        <position position="158"/>
    </location>
</feature>
<dbReference type="Proteomes" id="UP000194236">
    <property type="component" value="Unassembled WGS sequence"/>
</dbReference>
<accession>A0A1Y3BG21</accession>
<comment type="caution">
    <text evidence="2">The sequence shown here is derived from an EMBL/GenBank/DDBJ whole genome shotgun (WGS) entry which is preliminary data.</text>
</comment>
<proteinExistence type="predicted"/>
<dbReference type="AlphaFoldDB" id="A0A1Y3BG21"/>
<dbReference type="OrthoDB" id="10495077at2759"/>
<evidence type="ECO:0000256" key="1">
    <source>
        <dbReference type="SAM" id="MobiDB-lite"/>
    </source>
</evidence>
<protein>
    <recommendedName>
        <fullName evidence="4">HTH psq-type domain-containing protein</fullName>
    </recommendedName>
</protein>
<evidence type="ECO:0008006" key="4">
    <source>
        <dbReference type="Google" id="ProtNLM"/>
    </source>
</evidence>
<evidence type="ECO:0000313" key="2">
    <source>
        <dbReference type="EMBL" id="OTF78546.1"/>
    </source>
</evidence>
<feature type="compositionally biased region" description="Basic and acidic residues" evidence="1">
    <location>
        <begin position="88"/>
        <end position="107"/>
    </location>
</feature>
<feature type="region of interest" description="Disordered" evidence="1">
    <location>
        <begin position="57"/>
        <end position="124"/>
    </location>
</feature>
<dbReference type="EMBL" id="MUJZ01027416">
    <property type="protein sequence ID" value="OTF78546.1"/>
    <property type="molecule type" value="Genomic_DNA"/>
</dbReference>
<keyword evidence="3" id="KW-1185">Reference proteome</keyword>
<reference evidence="2 3" key="1">
    <citation type="submission" date="2017-03" db="EMBL/GenBank/DDBJ databases">
        <title>Genome Survey of Euroglyphus maynei.</title>
        <authorList>
            <person name="Arlian L.G."/>
            <person name="Morgan M.S."/>
            <person name="Rider S.D."/>
        </authorList>
    </citation>
    <scope>NUCLEOTIDE SEQUENCE [LARGE SCALE GENOMIC DNA]</scope>
    <source>
        <strain evidence="2">Arlian Lab</strain>
        <tissue evidence="2">Whole body</tissue>
    </source>
</reference>
<name>A0A1Y3BG21_EURMA</name>
<feature type="compositionally biased region" description="Basic and acidic residues" evidence="1">
    <location>
        <begin position="57"/>
        <end position="66"/>
    </location>
</feature>
<sequence length="158" mass="18757">MGRAKTIRLDVKLKLLHDYHHNGDTATILAERYLMHPNTVMRIIRNKSQYESLLMKSSEEQGKNHENNGQIDDNDELQRPKRKRKKLFKPDSNCKESMADNLIEKDQQPPSSLGEQQNHSQSFRTNETRRIMAFKRFFDYIDRIEEIVLTNDYDYNQA</sequence>
<gene>
    <name evidence="2" type="ORF">BLA29_012983</name>
</gene>
<organism evidence="2 3">
    <name type="scientific">Euroglyphus maynei</name>
    <name type="common">Mayne's house dust mite</name>
    <dbReference type="NCBI Taxonomy" id="6958"/>
    <lineage>
        <taxon>Eukaryota</taxon>
        <taxon>Metazoa</taxon>
        <taxon>Ecdysozoa</taxon>
        <taxon>Arthropoda</taxon>
        <taxon>Chelicerata</taxon>
        <taxon>Arachnida</taxon>
        <taxon>Acari</taxon>
        <taxon>Acariformes</taxon>
        <taxon>Sarcoptiformes</taxon>
        <taxon>Astigmata</taxon>
        <taxon>Psoroptidia</taxon>
        <taxon>Analgoidea</taxon>
        <taxon>Pyroglyphidae</taxon>
        <taxon>Pyroglyphinae</taxon>
        <taxon>Euroglyphus</taxon>
    </lineage>
</organism>
<feature type="compositionally biased region" description="Polar residues" evidence="1">
    <location>
        <begin position="108"/>
        <end position="124"/>
    </location>
</feature>
<evidence type="ECO:0000313" key="3">
    <source>
        <dbReference type="Proteomes" id="UP000194236"/>
    </source>
</evidence>